<keyword evidence="2 9" id="KW-0963">Cytoplasm</keyword>
<dbReference type="PRINTS" id="PR00471">
    <property type="entry name" value="ACETATEKNASE"/>
</dbReference>
<accession>A0A1I4CTB6</accession>
<evidence type="ECO:0000313" key="12">
    <source>
        <dbReference type="EMBL" id="SFK83266.1"/>
    </source>
</evidence>
<evidence type="ECO:0000256" key="6">
    <source>
        <dbReference type="ARBA" id="ARBA00022777"/>
    </source>
</evidence>
<dbReference type="Gene3D" id="3.30.420.40">
    <property type="match status" value="2"/>
</dbReference>
<protein>
    <recommendedName>
        <fullName evidence="9">Acetate kinase</fullName>
        <ecNumber evidence="9">2.7.2.1</ecNumber>
    </recommendedName>
    <alternativeName>
        <fullName evidence="9">Acetokinase</fullName>
    </alternativeName>
</protein>
<comment type="function">
    <text evidence="9">Catalyzes the formation of acetyl phosphate from acetate and ATP. Can also catalyze the reverse reaction.</text>
</comment>
<dbReference type="AlphaFoldDB" id="A0A1I4CTB6"/>
<dbReference type="PROSITE" id="PS01076">
    <property type="entry name" value="ACETATE_KINASE_2"/>
    <property type="match status" value="1"/>
</dbReference>
<feature type="site" description="Transition state stabilizer" evidence="9">
    <location>
        <position position="241"/>
    </location>
</feature>
<evidence type="ECO:0000256" key="4">
    <source>
        <dbReference type="ARBA" id="ARBA00022723"/>
    </source>
</evidence>
<dbReference type="SUPFAM" id="SSF53067">
    <property type="entry name" value="Actin-like ATPase domain"/>
    <property type="match status" value="2"/>
</dbReference>
<dbReference type="InterPro" id="IPR043129">
    <property type="entry name" value="ATPase_NBD"/>
</dbReference>
<gene>
    <name evidence="9" type="primary">ackA</name>
    <name evidence="11" type="ORF">SAMN04244571_01931</name>
    <name evidence="12" type="ORF">SAMN04244574_02022</name>
</gene>
<dbReference type="PANTHER" id="PTHR21060:SF21">
    <property type="entry name" value="ACETATE KINASE"/>
    <property type="match status" value="1"/>
</dbReference>
<feature type="binding site" evidence="9">
    <location>
        <begin position="283"/>
        <end position="285"/>
    </location>
    <ligand>
        <name>ATP</name>
        <dbReference type="ChEBI" id="CHEBI:30616"/>
    </ligand>
</feature>
<feature type="binding site" evidence="9">
    <location>
        <position position="93"/>
    </location>
    <ligand>
        <name>substrate</name>
    </ligand>
</feature>
<name>A0A1I4CTB6_9GAMM</name>
<keyword evidence="4 9" id="KW-0479">Metal-binding</keyword>
<dbReference type="EC" id="2.7.2.1" evidence="9"/>
<reference evidence="11 13" key="2">
    <citation type="submission" date="2016-10" db="EMBL/GenBank/DDBJ databases">
        <authorList>
            <person name="Varghese N."/>
            <person name="Submissions S."/>
        </authorList>
    </citation>
    <scope>NUCLEOTIDE SEQUENCE [LARGE SCALE GENOMIC DNA]</scope>
    <source>
        <strain evidence="11 13">DSM 282</strain>
    </source>
</reference>
<dbReference type="GO" id="GO:0008776">
    <property type="term" value="F:acetate kinase activity"/>
    <property type="evidence" value="ECO:0007669"/>
    <property type="project" value="UniProtKB-UniRule"/>
</dbReference>
<comment type="subcellular location">
    <subcellularLocation>
        <location evidence="9">Cytoplasm</location>
    </subcellularLocation>
</comment>
<dbReference type="Proteomes" id="UP000198861">
    <property type="component" value="Unassembled WGS sequence"/>
</dbReference>
<evidence type="ECO:0000256" key="8">
    <source>
        <dbReference type="ARBA" id="ARBA00022842"/>
    </source>
</evidence>
<keyword evidence="7 9" id="KW-0067">ATP-binding</keyword>
<dbReference type="Proteomes" id="UP000199579">
    <property type="component" value="Unassembled WGS sequence"/>
</dbReference>
<evidence type="ECO:0000256" key="2">
    <source>
        <dbReference type="ARBA" id="ARBA00022490"/>
    </source>
</evidence>
<evidence type="ECO:0000256" key="7">
    <source>
        <dbReference type="ARBA" id="ARBA00022840"/>
    </source>
</evidence>
<comment type="cofactor">
    <cofactor evidence="9">
        <name>Mg(2+)</name>
        <dbReference type="ChEBI" id="CHEBI:18420"/>
    </cofactor>
    <cofactor evidence="9">
        <name>Mn(2+)</name>
        <dbReference type="ChEBI" id="CHEBI:29035"/>
    </cofactor>
    <text evidence="9">Mg(2+). Can also accept Mn(2+).</text>
</comment>
<evidence type="ECO:0000313" key="11">
    <source>
        <dbReference type="EMBL" id="SFB24721.1"/>
    </source>
</evidence>
<dbReference type="EMBL" id="FOSX01000027">
    <property type="protein sequence ID" value="SFK83266.1"/>
    <property type="molecule type" value="Genomic_DNA"/>
</dbReference>
<sequence>MQNAILVLNAGSSSLKFSLFADPPDGPELRLRGQIEGLYGTPHFIAQDTTGTILDERRWADGTHLGHDGAAHHLVEFLQGFRSEYQLMAVGHRVVHGGQAFSQPARVDAEVLAKLEKFVPLAPLHQPHNLAPIRAVAERAPHLPQVACFDTAFHRQQPELAQLFALPPSITERGVRRYGFHGLSYEYIASVLPQLAPEAAAGRVVVAHLGNGASLCAMAAGRSMASTMGFTAVDGLPMGTRCGNLDPGVILYLMDELKMNARAIETLIYKESGLLGVSGISSDMRELLASDEPRAALAVDLFVYRIGRELGSLAAALGGLDALVFTGGIGEHAAAIRARVCRDAAWLGLAFDDAANEAGGPRISTASSPVSAWVIPTNEELMIARHTRQTISST</sequence>
<dbReference type="GO" id="GO:0006083">
    <property type="term" value="P:acetate metabolic process"/>
    <property type="evidence" value="ECO:0007669"/>
    <property type="project" value="TreeGrafter"/>
</dbReference>
<keyword evidence="6 9" id="KW-0418">Kinase</keyword>
<dbReference type="GO" id="GO:0005524">
    <property type="term" value="F:ATP binding"/>
    <property type="evidence" value="ECO:0007669"/>
    <property type="project" value="UniProtKB-KW"/>
</dbReference>
<keyword evidence="8 9" id="KW-0460">Magnesium</keyword>
<feature type="site" description="Transition state stabilizer" evidence="9">
    <location>
        <position position="181"/>
    </location>
</feature>
<feature type="binding site" evidence="9">
    <location>
        <begin position="208"/>
        <end position="212"/>
    </location>
    <ligand>
        <name>ATP</name>
        <dbReference type="ChEBI" id="CHEBI:30616"/>
    </ligand>
</feature>
<dbReference type="RefSeq" id="WP_090939126.1">
    <property type="nucleotide sequence ID" value="NZ_FOKJ01000027.1"/>
</dbReference>
<comment type="pathway">
    <text evidence="9">Metabolic intermediate biosynthesis; acetyl-CoA biosynthesis; acetyl-CoA from acetate: step 1/2.</text>
</comment>
<dbReference type="PIRSF" id="PIRSF000722">
    <property type="entry name" value="Acetate_prop_kin"/>
    <property type="match status" value="1"/>
</dbReference>
<dbReference type="PANTHER" id="PTHR21060">
    <property type="entry name" value="ACETATE KINASE"/>
    <property type="match status" value="1"/>
</dbReference>
<dbReference type="InterPro" id="IPR023865">
    <property type="entry name" value="Aliphatic_acid_kinase_CS"/>
</dbReference>
<keyword evidence="3 9" id="KW-0808">Transferase</keyword>
<dbReference type="InterPro" id="IPR000890">
    <property type="entry name" value="Aliphatic_acid_kin_short-chain"/>
</dbReference>
<feature type="active site" description="Proton donor/acceptor" evidence="9">
    <location>
        <position position="150"/>
    </location>
</feature>
<proteinExistence type="inferred from homology"/>
<dbReference type="HAMAP" id="MF_00020">
    <property type="entry name" value="Acetate_kinase"/>
    <property type="match status" value="1"/>
</dbReference>
<feature type="binding site" evidence="9">
    <location>
        <position position="9"/>
    </location>
    <ligand>
        <name>Mg(2+)</name>
        <dbReference type="ChEBI" id="CHEBI:18420"/>
    </ligand>
</feature>
<dbReference type="GO" id="GO:0006085">
    <property type="term" value="P:acetyl-CoA biosynthetic process"/>
    <property type="evidence" value="ECO:0007669"/>
    <property type="project" value="UniProtKB-UniRule"/>
</dbReference>
<organism evidence="12 14">
    <name type="scientific">Azotobacter beijerinckii</name>
    <dbReference type="NCBI Taxonomy" id="170623"/>
    <lineage>
        <taxon>Bacteria</taxon>
        <taxon>Pseudomonadati</taxon>
        <taxon>Pseudomonadota</taxon>
        <taxon>Gammaproteobacteria</taxon>
        <taxon>Pseudomonadales</taxon>
        <taxon>Pseudomonadaceae</taxon>
        <taxon>Azotobacter</taxon>
    </lineage>
</organism>
<comment type="catalytic activity">
    <reaction evidence="9">
        <text>acetate + ATP = acetyl phosphate + ADP</text>
        <dbReference type="Rhea" id="RHEA:11352"/>
        <dbReference type="ChEBI" id="CHEBI:22191"/>
        <dbReference type="ChEBI" id="CHEBI:30089"/>
        <dbReference type="ChEBI" id="CHEBI:30616"/>
        <dbReference type="ChEBI" id="CHEBI:456216"/>
        <dbReference type="EC" id="2.7.2.1"/>
    </reaction>
</comment>
<evidence type="ECO:0000256" key="1">
    <source>
        <dbReference type="ARBA" id="ARBA00008748"/>
    </source>
</evidence>
<comment type="similarity">
    <text evidence="1 9 10">Belongs to the acetokinase family.</text>
</comment>
<comment type="subunit">
    <text evidence="9">Homodimer.</text>
</comment>
<feature type="binding site" evidence="9">
    <location>
        <begin position="328"/>
        <end position="332"/>
    </location>
    <ligand>
        <name>ATP</name>
        <dbReference type="ChEBI" id="CHEBI:30616"/>
    </ligand>
</feature>
<evidence type="ECO:0000256" key="10">
    <source>
        <dbReference type="RuleBase" id="RU003835"/>
    </source>
</evidence>
<evidence type="ECO:0000313" key="14">
    <source>
        <dbReference type="Proteomes" id="UP000199579"/>
    </source>
</evidence>
<evidence type="ECO:0000313" key="13">
    <source>
        <dbReference type="Proteomes" id="UP000198861"/>
    </source>
</evidence>
<evidence type="ECO:0000256" key="3">
    <source>
        <dbReference type="ARBA" id="ARBA00022679"/>
    </source>
</evidence>
<dbReference type="GO" id="GO:0000287">
    <property type="term" value="F:magnesium ion binding"/>
    <property type="evidence" value="ECO:0007669"/>
    <property type="project" value="UniProtKB-UniRule"/>
</dbReference>
<dbReference type="EMBL" id="FOKJ01000027">
    <property type="protein sequence ID" value="SFB24721.1"/>
    <property type="molecule type" value="Genomic_DNA"/>
</dbReference>
<dbReference type="UniPathway" id="UPA00340">
    <property type="reaction ID" value="UER00458"/>
</dbReference>
<evidence type="ECO:0000256" key="5">
    <source>
        <dbReference type="ARBA" id="ARBA00022741"/>
    </source>
</evidence>
<dbReference type="PROSITE" id="PS01075">
    <property type="entry name" value="ACETATE_KINASE_1"/>
    <property type="match status" value="1"/>
</dbReference>
<dbReference type="NCBIfam" id="TIGR00016">
    <property type="entry name" value="ackA"/>
    <property type="match status" value="1"/>
</dbReference>
<feature type="binding site" evidence="9">
    <location>
        <position position="16"/>
    </location>
    <ligand>
        <name>ATP</name>
        <dbReference type="ChEBI" id="CHEBI:30616"/>
    </ligand>
</feature>
<dbReference type="InterPro" id="IPR004372">
    <property type="entry name" value="Ac/propionate_kinase"/>
</dbReference>
<keyword evidence="13" id="KW-1185">Reference proteome</keyword>
<dbReference type="GO" id="GO:0005829">
    <property type="term" value="C:cytosol"/>
    <property type="evidence" value="ECO:0007669"/>
    <property type="project" value="TreeGrafter"/>
</dbReference>
<dbReference type="Pfam" id="PF00871">
    <property type="entry name" value="Acetate_kinase"/>
    <property type="match status" value="1"/>
</dbReference>
<evidence type="ECO:0000256" key="9">
    <source>
        <dbReference type="HAMAP-Rule" id="MF_00020"/>
    </source>
</evidence>
<feature type="binding site" evidence="9">
    <location>
        <position position="379"/>
    </location>
    <ligand>
        <name>Mg(2+)</name>
        <dbReference type="ChEBI" id="CHEBI:18420"/>
    </ligand>
</feature>
<keyword evidence="5 9" id="KW-0547">Nucleotide-binding</keyword>
<reference evidence="12 14" key="1">
    <citation type="submission" date="2016-10" db="EMBL/GenBank/DDBJ databases">
        <authorList>
            <person name="de Groot N.N."/>
        </authorList>
    </citation>
    <scope>NUCLEOTIDE SEQUENCE [LARGE SCALE GENOMIC DNA]</scope>
    <source>
        <strain evidence="12 14">DSM 381</strain>
    </source>
</reference>